<accession>A0ABM0ZYU9</accession>
<dbReference type="InterPro" id="IPR036719">
    <property type="entry name" value="Neuro-gated_channel_TM_sf"/>
</dbReference>
<feature type="domain" description="Neurotransmitter-gated ion-channel ligand-binding" evidence="14">
    <location>
        <begin position="35"/>
        <end position="234"/>
    </location>
</feature>
<evidence type="ECO:0000256" key="1">
    <source>
        <dbReference type="ARBA" id="ARBA00022448"/>
    </source>
</evidence>
<evidence type="ECO:0000256" key="6">
    <source>
        <dbReference type="ARBA" id="ARBA00023065"/>
    </source>
</evidence>
<dbReference type="CDD" id="cd18989">
    <property type="entry name" value="LGIC_ECD_cation"/>
    <property type="match status" value="1"/>
</dbReference>
<comment type="caution">
    <text evidence="12">Lacks conserved residue(s) required for the propagation of feature annotation.</text>
</comment>
<dbReference type="PROSITE" id="PS00236">
    <property type="entry name" value="NEUROTR_ION_CHANNEL"/>
    <property type="match status" value="1"/>
</dbReference>
<dbReference type="Proteomes" id="UP000694888">
    <property type="component" value="Unplaced"/>
</dbReference>
<evidence type="ECO:0000256" key="12">
    <source>
        <dbReference type="RuleBase" id="RU000687"/>
    </source>
</evidence>
<dbReference type="InterPro" id="IPR002394">
    <property type="entry name" value="Nicotinic_acetylcholine_rcpt"/>
</dbReference>
<evidence type="ECO:0000256" key="10">
    <source>
        <dbReference type="ARBA" id="ARBA00023303"/>
    </source>
</evidence>
<feature type="signal peptide" evidence="12">
    <location>
        <begin position="1"/>
        <end position="23"/>
    </location>
</feature>
<keyword evidence="8" id="KW-0675">Receptor</keyword>
<gene>
    <name evidence="16" type="primary">LOC101855335</name>
</gene>
<keyword evidence="15" id="KW-1185">Reference proteome</keyword>
<evidence type="ECO:0000256" key="4">
    <source>
        <dbReference type="ARBA" id="ARBA00022989"/>
    </source>
</evidence>
<comment type="subcellular location">
    <subcellularLocation>
        <location evidence="11">Synaptic cell membrane</location>
        <topology evidence="11">Multi-pass membrane protein</topology>
    </subcellularLocation>
</comment>
<dbReference type="SUPFAM" id="SSF90112">
    <property type="entry name" value="Neurotransmitter-gated ion-channel transmembrane pore"/>
    <property type="match status" value="1"/>
</dbReference>
<evidence type="ECO:0000256" key="7">
    <source>
        <dbReference type="ARBA" id="ARBA00023136"/>
    </source>
</evidence>
<keyword evidence="5" id="KW-0770">Synapse</keyword>
<dbReference type="PRINTS" id="PR00254">
    <property type="entry name" value="NICOTINICR"/>
</dbReference>
<evidence type="ECO:0000313" key="15">
    <source>
        <dbReference type="Proteomes" id="UP000694888"/>
    </source>
</evidence>
<proteinExistence type="inferred from homology"/>
<dbReference type="PANTHER" id="PTHR18945">
    <property type="entry name" value="NEUROTRANSMITTER GATED ION CHANNEL"/>
    <property type="match status" value="1"/>
</dbReference>
<dbReference type="PROSITE" id="PS51257">
    <property type="entry name" value="PROKAR_LIPOPROTEIN"/>
    <property type="match status" value="1"/>
</dbReference>
<evidence type="ECO:0000256" key="9">
    <source>
        <dbReference type="ARBA" id="ARBA00023286"/>
    </source>
</evidence>
<evidence type="ECO:0000256" key="13">
    <source>
        <dbReference type="SAM" id="MobiDB-lite"/>
    </source>
</evidence>
<evidence type="ECO:0000313" key="16">
    <source>
        <dbReference type="RefSeq" id="XP_012937361.2"/>
    </source>
</evidence>
<feature type="transmembrane region" description="Helical" evidence="12">
    <location>
        <begin position="364"/>
        <end position="391"/>
    </location>
</feature>
<protein>
    <submittedName>
        <fullName evidence="16">Neuronal acetylcholine receptor subunit alpha-3-like</fullName>
    </submittedName>
</protein>
<dbReference type="PRINTS" id="PR00252">
    <property type="entry name" value="NRIONCHANNEL"/>
</dbReference>
<dbReference type="Gene3D" id="2.70.170.10">
    <property type="entry name" value="Neurotransmitter-gated ion-channel ligand-binding domain"/>
    <property type="match status" value="1"/>
</dbReference>
<evidence type="ECO:0000256" key="2">
    <source>
        <dbReference type="ARBA" id="ARBA00022475"/>
    </source>
</evidence>
<feature type="transmembrane region" description="Helical" evidence="12">
    <location>
        <begin position="248"/>
        <end position="270"/>
    </location>
</feature>
<keyword evidence="2" id="KW-1003">Cell membrane</keyword>
<dbReference type="SUPFAM" id="SSF63712">
    <property type="entry name" value="Nicotinic receptor ligand binding domain-like"/>
    <property type="match status" value="1"/>
</dbReference>
<keyword evidence="6 12" id="KW-0406">Ion transport</keyword>
<evidence type="ECO:0000256" key="11">
    <source>
        <dbReference type="ARBA" id="ARBA00034099"/>
    </source>
</evidence>
<evidence type="ECO:0000259" key="14">
    <source>
        <dbReference type="Pfam" id="PF02931"/>
    </source>
</evidence>
<dbReference type="InterPro" id="IPR006201">
    <property type="entry name" value="Neur_channel"/>
</dbReference>
<feature type="compositionally biased region" description="Basic and acidic residues" evidence="13">
    <location>
        <begin position="321"/>
        <end position="342"/>
    </location>
</feature>
<dbReference type="RefSeq" id="XP_012937361.2">
    <property type="nucleotide sequence ID" value="XM_013081907.2"/>
</dbReference>
<evidence type="ECO:0000256" key="3">
    <source>
        <dbReference type="ARBA" id="ARBA00022692"/>
    </source>
</evidence>
<keyword evidence="1 12" id="KW-0813">Transport</keyword>
<keyword evidence="12" id="KW-0732">Signal</keyword>
<evidence type="ECO:0000256" key="8">
    <source>
        <dbReference type="ARBA" id="ARBA00023170"/>
    </source>
</evidence>
<keyword evidence="7 12" id="KW-0472">Membrane</keyword>
<comment type="similarity">
    <text evidence="12">Belongs to the ligand-gated ion channel (TC 1.A.9) family.</text>
</comment>
<sequence length="397" mass="45095">MRLAYLLQLLPLLCSCFLPPCQAATKDEAYQLHSFLFSSVNYNKNVRPVSNTSLPVDIFMTFSLMSLVEVDEQSQTLITNARVDLYWDDSFLEWLPTDYGGIESILVKQENLWVPDVIVGNSVQAHQQMGFKELPIRLNYDGQLQWSPSVLVATSCEIVVTYYPFDTQKCSIEYETAVSLVSEVDINIYASDPVETQDFSQDGSWKLIDYQAENLSNEDSKAKIRFTLLLERRTTFYVVNIILPTSVLALYLTILLGYTAFSVVVSVLILRLHHKPETEAVGPKFKEFATFIQRITCKRPDHQYESPKARNTVGPGPNDRGLQDEMKPRRSREGVPARDVSRVSEPPVYEEPMTWQKVAQTLDWFCFLLFTTLTLLTTAVCMLTLVLGGAANRPSIR</sequence>
<keyword evidence="4 12" id="KW-1133">Transmembrane helix</keyword>
<dbReference type="InterPro" id="IPR018000">
    <property type="entry name" value="Neurotransmitter_ion_chnl_CS"/>
</dbReference>
<feature type="region of interest" description="Disordered" evidence="13">
    <location>
        <begin position="303"/>
        <end position="344"/>
    </location>
</feature>
<evidence type="ECO:0000256" key="5">
    <source>
        <dbReference type="ARBA" id="ARBA00023018"/>
    </source>
</evidence>
<dbReference type="GeneID" id="101855335"/>
<reference evidence="16" key="1">
    <citation type="submission" date="2025-08" db="UniProtKB">
        <authorList>
            <consortium name="RefSeq"/>
        </authorList>
    </citation>
    <scope>IDENTIFICATION</scope>
</reference>
<feature type="chain" id="PRO_5044998455" evidence="12">
    <location>
        <begin position="24"/>
        <end position="397"/>
    </location>
</feature>
<keyword evidence="3 12" id="KW-0812">Transmembrane</keyword>
<keyword evidence="10 12" id="KW-0407">Ion channel</keyword>
<organism evidence="15 16">
    <name type="scientific">Aplysia californica</name>
    <name type="common">California sea hare</name>
    <dbReference type="NCBI Taxonomy" id="6500"/>
    <lineage>
        <taxon>Eukaryota</taxon>
        <taxon>Metazoa</taxon>
        <taxon>Spiralia</taxon>
        <taxon>Lophotrochozoa</taxon>
        <taxon>Mollusca</taxon>
        <taxon>Gastropoda</taxon>
        <taxon>Heterobranchia</taxon>
        <taxon>Euthyneura</taxon>
        <taxon>Tectipleura</taxon>
        <taxon>Aplysiida</taxon>
        <taxon>Aplysioidea</taxon>
        <taxon>Aplysiidae</taxon>
        <taxon>Aplysia</taxon>
    </lineage>
</organism>
<dbReference type="InterPro" id="IPR006202">
    <property type="entry name" value="Neur_chan_lig-bd"/>
</dbReference>
<keyword evidence="9" id="KW-1071">Ligand-gated ion channel</keyword>
<name>A0ABM0ZYU9_APLCA</name>
<dbReference type="Pfam" id="PF02931">
    <property type="entry name" value="Neur_chan_LBD"/>
    <property type="match status" value="1"/>
</dbReference>
<dbReference type="InterPro" id="IPR036734">
    <property type="entry name" value="Neur_chan_lig-bd_sf"/>
</dbReference>